<evidence type="ECO:0000256" key="1">
    <source>
        <dbReference type="ARBA" id="ARBA00000098"/>
    </source>
</evidence>
<evidence type="ECO:0000256" key="9">
    <source>
        <dbReference type="ARBA" id="ARBA00022833"/>
    </source>
</evidence>
<keyword evidence="14" id="KW-1185">Reference proteome</keyword>
<dbReference type="GO" id="GO:0042277">
    <property type="term" value="F:peptide binding"/>
    <property type="evidence" value="ECO:0007669"/>
    <property type="project" value="TreeGrafter"/>
</dbReference>
<dbReference type="AlphaFoldDB" id="A0A316TWB1"/>
<evidence type="ECO:0000313" key="13">
    <source>
        <dbReference type="EMBL" id="PWN07669.1"/>
    </source>
</evidence>
<comment type="caution">
    <text evidence="13">The sequence shown here is derived from an EMBL/GenBank/DDBJ whole genome shotgun (WGS) entry which is preliminary data.</text>
</comment>
<dbReference type="GO" id="GO:0006508">
    <property type="term" value="P:proteolysis"/>
    <property type="evidence" value="ECO:0007669"/>
    <property type="project" value="UniProtKB-KW"/>
</dbReference>
<dbReference type="Pfam" id="PF01433">
    <property type="entry name" value="Peptidase_M1"/>
    <property type="match status" value="1"/>
</dbReference>
<proteinExistence type="inferred from homology"/>
<dbReference type="GO" id="GO:0016020">
    <property type="term" value="C:membrane"/>
    <property type="evidence" value="ECO:0007669"/>
    <property type="project" value="TreeGrafter"/>
</dbReference>
<dbReference type="InterPro" id="IPR042097">
    <property type="entry name" value="Aminopeptidase_N-like_N_sf"/>
</dbReference>
<feature type="domain" description="Aminopeptidase N-like N-terminal" evidence="12">
    <location>
        <begin position="144"/>
        <end position="215"/>
    </location>
</feature>
<dbReference type="PRINTS" id="PR00756">
    <property type="entry name" value="ALADIPTASE"/>
</dbReference>
<dbReference type="PANTHER" id="PTHR11533:SF299">
    <property type="entry name" value="AMINOPEPTIDASE"/>
    <property type="match status" value="1"/>
</dbReference>
<sequence length="850" mass="96841">MHRYSFAFLLLLLLPFVLSTGLISCGKSLSVPPNEPGVSLELAEFRKSLLSDIQYTLYFNIPERREMPIPATVSIKFTLNNEGYDIPLDFRESADKLRSLTVNGTSAEIIYENEHILLPAGMLHPGENQVDIELIAGESSLNRNPDYLFTLFVPDRARTAFPLFDQPDLKAVYKLTLEIPSEWEAVSNAALSDVIQEDSTKILEFRPSDRFSSYLFSFVAGRFEKVTRTVNGVEMTMLHRESDPEKVERNLDDIFELHAASLEWLEEYTAIEHPFQKFDFALIPAFPYGGMEHVGAIQYRAGSLFLDEDPSDSRLLSRASLIAHETAHMWFGNLVTMKWFNDVWTKEVYANFLAAKIMNPEFPDINHELNFLLRHHPSAYSVDRTEGANPIRQNLANLNEAGQMYGPIIYNKAPIMMRQLELLLGDDLFREGIREYLSSYAFENATWPDLIRILDQKTSTDLAAWSDVWVNTPGRPHFSIVRNGSASLLQTDPAGQRSRFWPQQFSIVELSPSGTQTRLVTSQGAATELDQALGNNRIYNANGYGYGLFPASPDNLEAWLEFGDTAKGSELINLYENMLEGVVDPADYYGRLLNIIRSESNQLLLNRALSYLGTIYWNLMSKEERESAAPGLEEMLWNLMMQQPDASRKRIFFDSYRNVAVTENGVQRLYDVWAGNTKIEGLSLSDNDLTGIAAILAVKSHPRAEDILRIQLDNIQDSDRKRRFEFLQPALSADPSVRDQFFESLKNPENREIESWVISSLNYLHHPLRTDHSEKYILPSLELLEEIQVTGDIFFPSRWLDATLSNHSSDNAVETVRTFLNERPGYNEQLRMKILQSADMLFRSNTILAP</sequence>
<feature type="domain" description="Peptidase M1 membrane alanine aminopeptidase" evidence="11">
    <location>
        <begin position="256"/>
        <end position="469"/>
    </location>
</feature>
<dbReference type="Pfam" id="PF17900">
    <property type="entry name" value="Peptidase_M1_N"/>
    <property type="match status" value="1"/>
</dbReference>
<reference evidence="13 14" key="1">
    <citation type="submission" date="2018-05" db="EMBL/GenBank/DDBJ databases">
        <title>Rhodohalobacter halophilus gen. nov., sp. nov., a moderately halophilic member of the family Balneolaceae.</title>
        <authorList>
            <person name="Liu Z.-W."/>
        </authorList>
    </citation>
    <scope>NUCLEOTIDE SEQUENCE [LARGE SCALE GENOMIC DNA]</scope>
    <source>
        <strain evidence="13 14">8A47</strain>
    </source>
</reference>
<name>A0A316TWB1_9BACT</name>
<evidence type="ECO:0000256" key="7">
    <source>
        <dbReference type="ARBA" id="ARBA00022723"/>
    </source>
</evidence>
<dbReference type="InterPro" id="IPR045357">
    <property type="entry name" value="Aminopeptidase_N-like_N"/>
</dbReference>
<dbReference type="Gene3D" id="1.10.390.10">
    <property type="entry name" value="Neutral Protease Domain 2"/>
    <property type="match status" value="1"/>
</dbReference>
<gene>
    <name evidence="13" type="ORF">DDZ15_01185</name>
</gene>
<dbReference type="RefSeq" id="WP_109644040.1">
    <property type="nucleotide sequence ID" value="NZ_QGGB01000002.1"/>
</dbReference>
<dbReference type="PROSITE" id="PS51257">
    <property type="entry name" value="PROKAR_LIPOPROTEIN"/>
    <property type="match status" value="1"/>
</dbReference>
<evidence type="ECO:0000256" key="3">
    <source>
        <dbReference type="ARBA" id="ARBA00010136"/>
    </source>
</evidence>
<dbReference type="InterPro" id="IPR050344">
    <property type="entry name" value="Peptidase_M1_aminopeptidases"/>
</dbReference>
<evidence type="ECO:0000256" key="4">
    <source>
        <dbReference type="ARBA" id="ARBA00012564"/>
    </source>
</evidence>
<dbReference type="GO" id="GO:0005737">
    <property type="term" value="C:cytoplasm"/>
    <property type="evidence" value="ECO:0007669"/>
    <property type="project" value="TreeGrafter"/>
</dbReference>
<dbReference type="CDD" id="cd09602">
    <property type="entry name" value="M1_APN"/>
    <property type="match status" value="1"/>
</dbReference>
<comment type="catalytic activity">
    <reaction evidence="1">
        <text>Release of an N-terminal amino acid, Xaa-|-Yaa- from a peptide, amide or arylamide. Xaa is preferably Ala, but may be most amino acids including Pro (slow action). When a terminal hydrophobic residue is followed by a prolyl residue, the two may be released as an intact Xaa-Pro dipeptide.</text>
        <dbReference type="EC" id="3.4.11.2"/>
    </reaction>
</comment>
<dbReference type="GO" id="GO:0008270">
    <property type="term" value="F:zinc ion binding"/>
    <property type="evidence" value="ECO:0007669"/>
    <property type="project" value="InterPro"/>
</dbReference>
<dbReference type="OrthoDB" id="100605at2"/>
<protein>
    <recommendedName>
        <fullName evidence="5">Aminopeptidase N</fullName>
        <ecNumber evidence="4">3.4.11.2</ecNumber>
    </recommendedName>
</protein>
<evidence type="ECO:0000256" key="2">
    <source>
        <dbReference type="ARBA" id="ARBA00001947"/>
    </source>
</evidence>
<keyword evidence="9" id="KW-0862">Zinc</keyword>
<evidence type="ECO:0000256" key="8">
    <source>
        <dbReference type="ARBA" id="ARBA00022801"/>
    </source>
</evidence>
<dbReference type="GO" id="GO:0043171">
    <property type="term" value="P:peptide catabolic process"/>
    <property type="evidence" value="ECO:0007669"/>
    <property type="project" value="TreeGrafter"/>
</dbReference>
<dbReference type="Gene3D" id="2.60.40.1730">
    <property type="entry name" value="tricorn interacting facor f3 domain"/>
    <property type="match status" value="1"/>
</dbReference>
<evidence type="ECO:0000259" key="12">
    <source>
        <dbReference type="Pfam" id="PF17900"/>
    </source>
</evidence>
<evidence type="ECO:0000313" key="14">
    <source>
        <dbReference type="Proteomes" id="UP000245533"/>
    </source>
</evidence>
<comment type="cofactor">
    <cofactor evidence="2">
        <name>Zn(2+)</name>
        <dbReference type="ChEBI" id="CHEBI:29105"/>
    </cofactor>
</comment>
<dbReference type="InterPro" id="IPR001930">
    <property type="entry name" value="Peptidase_M1"/>
</dbReference>
<accession>A0A316TWB1</accession>
<dbReference type="GO" id="GO:0005615">
    <property type="term" value="C:extracellular space"/>
    <property type="evidence" value="ECO:0007669"/>
    <property type="project" value="TreeGrafter"/>
</dbReference>
<dbReference type="EMBL" id="QGGB01000002">
    <property type="protein sequence ID" value="PWN07669.1"/>
    <property type="molecule type" value="Genomic_DNA"/>
</dbReference>
<keyword evidence="6" id="KW-0645">Protease</keyword>
<evidence type="ECO:0000256" key="5">
    <source>
        <dbReference type="ARBA" id="ARBA00015611"/>
    </source>
</evidence>
<dbReference type="PANTHER" id="PTHR11533">
    <property type="entry name" value="PROTEASE M1 ZINC METALLOPROTEASE"/>
    <property type="match status" value="1"/>
</dbReference>
<dbReference type="InterPro" id="IPR027268">
    <property type="entry name" value="Peptidase_M4/M1_CTD_sf"/>
</dbReference>
<evidence type="ECO:0000256" key="6">
    <source>
        <dbReference type="ARBA" id="ARBA00022670"/>
    </source>
</evidence>
<keyword evidence="7" id="KW-0479">Metal-binding</keyword>
<organism evidence="13 14">
    <name type="scientific">Rhodohalobacter mucosus</name>
    <dbReference type="NCBI Taxonomy" id="2079485"/>
    <lineage>
        <taxon>Bacteria</taxon>
        <taxon>Pseudomonadati</taxon>
        <taxon>Balneolota</taxon>
        <taxon>Balneolia</taxon>
        <taxon>Balneolales</taxon>
        <taxon>Balneolaceae</taxon>
        <taxon>Rhodohalobacter</taxon>
    </lineage>
</organism>
<keyword evidence="8" id="KW-0378">Hydrolase</keyword>
<dbReference type="SUPFAM" id="SSF63737">
    <property type="entry name" value="Leukotriene A4 hydrolase N-terminal domain"/>
    <property type="match status" value="1"/>
</dbReference>
<dbReference type="EC" id="3.4.11.2" evidence="4"/>
<dbReference type="InterPro" id="IPR014782">
    <property type="entry name" value="Peptidase_M1_dom"/>
</dbReference>
<evidence type="ECO:0000256" key="10">
    <source>
        <dbReference type="ARBA" id="ARBA00023049"/>
    </source>
</evidence>
<comment type="similarity">
    <text evidence="3">Belongs to the peptidase M1 family.</text>
</comment>
<dbReference type="SUPFAM" id="SSF55486">
    <property type="entry name" value="Metalloproteases ('zincins'), catalytic domain"/>
    <property type="match status" value="1"/>
</dbReference>
<dbReference type="Proteomes" id="UP000245533">
    <property type="component" value="Unassembled WGS sequence"/>
</dbReference>
<dbReference type="GO" id="GO:0070006">
    <property type="term" value="F:metalloaminopeptidase activity"/>
    <property type="evidence" value="ECO:0007669"/>
    <property type="project" value="TreeGrafter"/>
</dbReference>
<dbReference type="GO" id="GO:0016285">
    <property type="term" value="F:alanyl aminopeptidase activity"/>
    <property type="evidence" value="ECO:0007669"/>
    <property type="project" value="UniProtKB-EC"/>
</dbReference>
<keyword evidence="10" id="KW-0482">Metalloprotease</keyword>
<evidence type="ECO:0000259" key="11">
    <source>
        <dbReference type="Pfam" id="PF01433"/>
    </source>
</evidence>